<evidence type="ECO:0000313" key="2">
    <source>
        <dbReference type="Proteomes" id="UP001372834"/>
    </source>
</evidence>
<dbReference type="EMBL" id="JAWJWE010000003">
    <property type="protein sequence ID" value="KAK6639782.1"/>
    <property type="molecule type" value="Genomic_DNA"/>
</dbReference>
<dbReference type="AlphaFoldDB" id="A0AAN8S880"/>
<gene>
    <name evidence="1" type="ORF">RUM43_008057</name>
</gene>
<name>A0AAN8S880_POLSC</name>
<evidence type="ECO:0000313" key="1">
    <source>
        <dbReference type="EMBL" id="KAK6639782.1"/>
    </source>
</evidence>
<accession>A0AAN8S880</accession>
<organism evidence="1 2">
    <name type="scientific">Polyplax serrata</name>
    <name type="common">Common mouse louse</name>
    <dbReference type="NCBI Taxonomy" id="468196"/>
    <lineage>
        <taxon>Eukaryota</taxon>
        <taxon>Metazoa</taxon>
        <taxon>Ecdysozoa</taxon>
        <taxon>Arthropoda</taxon>
        <taxon>Hexapoda</taxon>
        <taxon>Insecta</taxon>
        <taxon>Pterygota</taxon>
        <taxon>Neoptera</taxon>
        <taxon>Paraneoptera</taxon>
        <taxon>Psocodea</taxon>
        <taxon>Troctomorpha</taxon>
        <taxon>Phthiraptera</taxon>
        <taxon>Anoplura</taxon>
        <taxon>Polyplacidae</taxon>
        <taxon>Polyplax</taxon>
    </lineage>
</organism>
<comment type="caution">
    <text evidence="1">The sequence shown here is derived from an EMBL/GenBank/DDBJ whole genome shotgun (WGS) entry which is preliminary data.</text>
</comment>
<reference evidence="1 2" key="1">
    <citation type="submission" date="2023-10" db="EMBL/GenBank/DDBJ databases">
        <title>Genomes of two closely related lineages of the louse Polyplax serrata with different host specificities.</title>
        <authorList>
            <person name="Martinu J."/>
            <person name="Tarabai H."/>
            <person name="Stefka J."/>
            <person name="Hypsa V."/>
        </authorList>
    </citation>
    <scope>NUCLEOTIDE SEQUENCE [LARGE SCALE GENOMIC DNA]</scope>
    <source>
        <strain evidence="1">HR10_N</strain>
    </source>
</reference>
<dbReference type="Proteomes" id="UP001372834">
    <property type="component" value="Unassembled WGS sequence"/>
</dbReference>
<protein>
    <submittedName>
        <fullName evidence="1">Uncharacterized protein</fullName>
    </submittedName>
</protein>
<proteinExistence type="predicted"/>
<sequence>MAKIHRNLITGKLDMSGAGGCLSMRDGRDKIGSIPGVAGTGATVVELRPLNKSQEMIRLFKRLIDLLILRSILRSSLINSGFSWFALKDGSFDPFEFSLVQHFTPFQPFLLKIN</sequence>